<dbReference type="GO" id="GO:0032259">
    <property type="term" value="P:methylation"/>
    <property type="evidence" value="ECO:0007669"/>
    <property type="project" value="UniProtKB-KW"/>
</dbReference>
<sequence length="671" mass="78228">MLHSLHAIEEARNGNIYTREANIWLGFLLEEYGVVSIERNYRSVLEYVERTLRHLEKMNVSYGIRARVETVLCWSEVSKCGSVTQRKKWKDLGVSFLAHNEDSAYIYRRYFPYDDVTFTLIRTHGLIGQVLRGEVSMTSHDELVRLWQRGVIQKDELREVLRVLNECIITGVSDKLWIRVKGEVYERIEQILCGELIEYSVKQRIRRLRTNASPNDTYFVQEYDSIMNDRLEEMFTVLFDYDLWYVEAALTHFSFEEFVKVFALAYQHITQKNVDHISFQPLMDALYYEREEEKYLNIYTKRAIEKVLRSVSIVELLNMSRIPQSEMYPELKETENVLTIGFGTSEVGKTLIEFCLACKKENNAHYEQAVMMLCEIFGLRRDAFDRLENEEEYLSHMNGSVDDKVAVLPYVVGDTIVEIGPGGGAMMNKFKEVYPNKSVIGVDLSRNVIEKLTSDKYEKGYNWEVTLGDALHLADTFHPESISTVHCGSVNHEIFSYGETDGKKFNVATMERLVKSVFRVLTPGGRWIIRDGVKTESKEWCELHFHDETAMPFLKNYQRDFQGRQIKVNILDVDRVRMPVNDAMEFLYTYTWGEEAYPHEVQEQFGVFTLQEYIDFVESVVGSENVKVIEVKQYLLEGYIEHLSPKVTLYDEHGKQIALPNSTCLIVFEKI</sequence>
<accession>A0A1Y3MGX9</accession>
<evidence type="ECO:0000259" key="1">
    <source>
        <dbReference type="Pfam" id="PF13847"/>
    </source>
</evidence>
<dbReference type="Proteomes" id="UP000195321">
    <property type="component" value="Unassembled WGS sequence"/>
</dbReference>
<gene>
    <name evidence="2" type="ORF">BW425_05730</name>
</gene>
<dbReference type="InterPro" id="IPR025714">
    <property type="entry name" value="Methyltranfer_dom"/>
</dbReference>
<evidence type="ECO:0000313" key="2">
    <source>
        <dbReference type="EMBL" id="OUM49685.1"/>
    </source>
</evidence>
<proteinExistence type="predicted"/>
<keyword evidence="2" id="KW-0808">Transferase</keyword>
<dbReference type="AlphaFoldDB" id="A0A1Y3MGX9"/>
<organism evidence="2 3">
    <name type="scientific">Bacillus pseudomycoides</name>
    <dbReference type="NCBI Taxonomy" id="64104"/>
    <lineage>
        <taxon>Bacteria</taxon>
        <taxon>Bacillati</taxon>
        <taxon>Bacillota</taxon>
        <taxon>Bacilli</taxon>
        <taxon>Bacillales</taxon>
        <taxon>Bacillaceae</taxon>
        <taxon>Bacillus</taxon>
        <taxon>Bacillus cereus group</taxon>
    </lineage>
</organism>
<dbReference type="PANTHER" id="PTHR43591:SF24">
    <property type="entry name" value="2-METHOXY-6-POLYPRENYL-1,4-BENZOQUINOL METHYLASE, MITOCHONDRIAL"/>
    <property type="match status" value="1"/>
</dbReference>
<dbReference type="RefSeq" id="WP_016114334.1">
    <property type="nucleotide sequence ID" value="NZ_CP189809.1"/>
</dbReference>
<evidence type="ECO:0000313" key="3">
    <source>
        <dbReference type="Proteomes" id="UP000195321"/>
    </source>
</evidence>
<reference evidence="2 3" key="1">
    <citation type="submission" date="2017-02" db="EMBL/GenBank/DDBJ databases">
        <title>Bacillus pseudomycoides isolate FSL K6-0042.</title>
        <authorList>
            <person name="Kovac J."/>
        </authorList>
    </citation>
    <scope>NUCLEOTIDE SEQUENCE [LARGE SCALE GENOMIC DNA]</scope>
    <source>
        <strain evidence="2 3">FSL K6-0042</strain>
    </source>
</reference>
<keyword evidence="2" id="KW-0489">Methyltransferase</keyword>
<feature type="domain" description="Methyltransferase" evidence="1">
    <location>
        <begin position="413"/>
        <end position="542"/>
    </location>
</feature>
<dbReference type="NCBIfam" id="NF005379">
    <property type="entry name" value="PRK06922.1"/>
    <property type="match status" value="1"/>
</dbReference>
<dbReference type="EMBL" id="MWPX01000004">
    <property type="protein sequence ID" value="OUM49685.1"/>
    <property type="molecule type" value="Genomic_DNA"/>
</dbReference>
<dbReference type="PANTHER" id="PTHR43591">
    <property type="entry name" value="METHYLTRANSFERASE"/>
    <property type="match status" value="1"/>
</dbReference>
<dbReference type="InterPro" id="IPR029063">
    <property type="entry name" value="SAM-dependent_MTases_sf"/>
</dbReference>
<dbReference type="GO" id="GO:0008168">
    <property type="term" value="F:methyltransferase activity"/>
    <property type="evidence" value="ECO:0007669"/>
    <property type="project" value="UniProtKB-KW"/>
</dbReference>
<dbReference type="CDD" id="cd02440">
    <property type="entry name" value="AdoMet_MTases"/>
    <property type="match status" value="1"/>
</dbReference>
<dbReference type="Pfam" id="PF13847">
    <property type="entry name" value="Methyltransf_31"/>
    <property type="match status" value="1"/>
</dbReference>
<name>A0A1Y3MGX9_9BACI</name>
<comment type="caution">
    <text evidence="2">The sequence shown here is derived from an EMBL/GenBank/DDBJ whole genome shotgun (WGS) entry which is preliminary data.</text>
</comment>
<protein>
    <submittedName>
        <fullName evidence="2">Methyltransferase type 12</fullName>
    </submittedName>
</protein>
<dbReference type="Gene3D" id="3.40.50.150">
    <property type="entry name" value="Vaccinia Virus protein VP39"/>
    <property type="match status" value="1"/>
</dbReference>
<dbReference type="SUPFAM" id="SSF53335">
    <property type="entry name" value="S-adenosyl-L-methionine-dependent methyltransferases"/>
    <property type="match status" value="1"/>
</dbReference>